<evidence type="ECO:0000313" key="4">
    <source>
        <dbReference type="Proteomes" id="UP000291343"/>
    </source>
</evidence>
<feature type="domain" description="Myb-like" evidence="1">
    <location>
        <begin position="1"/>
        <end position="68"/>
    </location>
</feature>
<keyword evidence="4" id="KW-1185">Reference proteome</keyword>
<dbReference type="Gene3D" id="1.10.10.60">
    <property type="entry name" value="Homeodomain-like"/>
    <property type="match status" value="1"/>
</dbReference>
<evidence type="ECO:0000259" key="1">
    <source>
        <dbReference type="PROSITE" id="PS50090"/>
    </source>
</evidence>
<protein>
    <recommendedName>
        <fullName evidence="5">MADF domain-containing protein</fullName>
    </recommendedName>
</protein>
<dbReference type="GO" id="GO:0005667">
    <property type="term" value="C:transcription regulator complex"/>
    <property type="evidence" value="ECO:0007669"/>
    <property type="project" value="TreeGrafter"/>
</dbReference>
<dbReference type="SMART" id="SM00595">
    <property type="entry name" value="MADF"/>
    <property type="match status" value="1"/>
</dbReference>
<dbReference type="Proteomes" id="UP000291343">
    <property type="component" value="Unassembled WGS sequence"/>
</dbReference>
<gene>
    <name evidence="3" type="ORF">LSTR_LSTR004759</name>
</gene>
<organism evidence="3 4">
    <name type="scientific">Laodelphax striatellus</name>
    <name type="common">Small brown planthopper</name>
    <name type="synonym">Delphax striatella</name>
    <dbReference type="NCBI Taxonomy" id="195883"/>
    <lineage>
        <taxon>Eukaryota</taxon>
        <taxon>Metazoa</taxon>
        <taxon>Ecdysozoa</taxon>
        <taxon>Arthropoda</taxon>
        <taxon>Hexapoda</taxon>
        <taxon>Insecta</taxon>
        <taxon>Pterygota</taxon>
        <taxon>Neoptera</taxon>
        <taxon>Paraneoptera</taxon>
        <taxon>Hemiptera</taxon>
        <taxon>Auchenorrhyncha</taxon>
        <taxon>Fulgoroidea</taxon>
        <taxon>Delphacidae</taxon>
        <taxon>Criomorphinae</taxon>
        <taxon>Laodelphax</taxon>
    </lineage>
</organism>
<dbReference type="OrthoDB" id="6600747at2759"/>
<reference evidence="3 4" key="1">
    <citation type="journal article" date="2017" name="Gigascience">
        <title>Genome sequence of the small brown planthopper, Laodelphax striatellus.</title>
        <authorList>
            <person name="Zhu J."/>
            <person name="Jiang F."/>
            <person name="Wang X."/>
            <person name="Yang P."/>
            <person name="Bao Y."/>
            <person name="Zhao W."/>
            <person name="Wang W."/>
            <person name="Lu H."/>
            <person name="Wang Q."/>
            <person name="Cui N."/>
            <person name="Li J."/>
            <person name="Chen X."/>
            <person name="Luo L."/>
            <person name="Yu J."/>
            <person name="Kang L."/>
            <person name="Cui F."/>
        </authorList>
    </citation>
    <scope>NUCLEOTIDE SEQUENCE [LARGE SCALE GENOMIC DNA]</scope>
    <source>
        <strain evidence="3">Lst14</strain>
    </source>
</reference>
<dbReference type="SMART" id="SM00717">
    <property type="entry name" value="SANT"/>
    <property type="match status" value="1"/>
</dbReference>
<evidence type="ECO:0008006" key="5">
    <source>
        <dbReference type="Google" id="ProtNLM"/>
    </source>
</evidence>
<dbReference type="InterPro" id="IPR001005">
    <property type="entry name" value="SANT/Myb"/>
</dbReference>
<dbReference type="PROSITE" id="PS51029">
    <property type="entry name" value="MADF"/>
    <property type="match status" value="1"/>
</dbReference>
<dbReference type="CDD" id="cd00167">
    <property type="entry name" value="SANT"/>
    <property type="match status" value="1"/>
</dbReference>
<accession>A0A482XJH1</accession>
<comment type="caution">
    <text evidence="3">The sequence shown here is derived from an EMBL/GenBank/DDBJ whole genome shotgun (WGS) entry which is preliminary data.</text>
</comment>
<dbReference type="GO" id="GO:0006357">
    <property type="term" value="P:regulation of transcription by RNA polymerase II"/>
    <property type="evidence" value="ECO:0007669"/>
    <property type="project" value="TreeGrafter"/>
</dbReference>
<dbReference type="InterPro" id="IPR039353">
    <property type="entry name" value="TF_Adf1"/>
</dbReference>
<evidence type="ECO:0000259" key="2">
    <source>
        <dbReference type="PROSITE" id="PS51029"/>
    </source>
</evidence>
<feature type="domain" description="MADF" evidence="2">
    <location>
        <begin position="13"/>
        <end position="104"/>
    </location>
</feature>
<dbReference type="AlphaFoldDB" id="A0A482XJH1"/>
<dbReference type="InterPro" id="IPR006578">
    <property type="entry name" value="MADF-dom"/>
</dbReference>
<evidence type="ECO:0000313" key="3">
    <source>
        <dbReference type="EMBL" id="RZF46046.1"/>
    </source>
</evidence>
<name>A0A482XJH1_LAOST</name>
<dbReference type="InParanoid" id="A0A482XJH1"/>
<dbReference type="PROSITE" id="PS50090">
    <property type="entry name" value="MYB_LIKE"/>
    <property type="match status" value="1"/>
</dbReference>
<sequence length="258" mass="29929">MSKRKFSLSEDEELIDNVRLYKILYDHQDEARSVNSVIKRASCWEEVADAMKTGRSVDECKRRWRDLRDSYFRNVRKIQRSTGTTAGSRWPLFKRMSFLSKENQESGSIYSVVTSHQDYESEAPSFCEVFINDDVTKISSTDPGPHSLSKPKLKVINKRKARLVTPQETANKRTAPLETEQEIVNKRMTLQEKNLTQKEEDEIDLFMRSMALKMKNLPSHVVHQAQIDIINVLANHSETTSVSYNNDHDYSNLVEQDH</sequence>
<proteinExistence type="predicted"/>
<dbReference type="Pfam" id="PF10545">
    <property type="entry name" value="MADF_DNA_bdg"/>
    <property type="match status" value="1"/>
</dbReference>
<dbReference type="GO" id="GO:0005634">
    <property type="term" value="C:nucleus"/>
    <property type="evidence" value="ECO:0007669"/>
    <property type="project" value="TreeGrafter"/>
</dbReference>
<dbReference type="EMBL" id="QKKF02007188">
    <property type="protein sequence ID" value="RZF46046.1"/>
    <property type="molecule type" value="Genomic_DNA"/>
</dbReference>
<dbReference type="PANTHER" id="PTHR12243">
    <property type="entry name" value="MADF DOMAIN TRANSCRIPTION FACTOR"/>
    <property type="match status" value="1"/>
</dbReference>
<dbReference type="PANTHER" id="PTHR12243:SF67">
    <property type="entry name" value="COREPRESSOR OF PANGOLIN, ISOFORM A-RELATED"/>
    <property type="match status" value="1"/>
</dbReference>